<dbReference type="GO" id="GO:0006096">
    <property type="term" value="P:glycolytic process"/>
    <property type="evidence" value="ECO:0007669"/>
    <property type="project" value="UniProtKB-UniRule"/>
</dbReference>
<feature type="binding site" evidence="10 13">
    <location>
        <position position="491"/>
    </location>
    <ligand>
        <name>Mn(2+)</name>
        <dbReference type="ChEBI" id="CHEBI:29035"/>
        <label>1</label>
    </ligand>
</feature>
<evidence type="ECO:0000256" key="8">
    <source>
        <dbReference type="ARBA" id="ARBA00023235"/>
    </source>
</evidence>
<feature type="binding site" evidence="10 12">
    <location>
        <position position="195"/>
    </location>
    <ligand>
        <name>substrate</name>
    </ligand>
</feature>
<dbReference type="EMBL" id="ADVR01000016">
    <property type="protein sequence ID" value="EFO81323.1"/>
    <property type="molecule type" value="Genomic_DNA"/>
</dbReference>
<comment type="catalytic activity">
    <reaction evidence="1 10">
        <text>(2R)-2-phosphoglycerate = (2R)-3-phosphoglycerate</text>
        <dbReference type="Rhea" id="RHEA:15901"/>
        <dbReference type="ChEBI" id="CHEBI:58272"/>
        <dbReference type="ChEBI" id="CHEBI:58289"/>
        <dbReference type="EC" id="5.4.2.12"/>
    </reaction>
</comment>
<feature type="binding site" evidence="10 13">
    <location>
        <position position="473"/>
    </location>
    <ligand>
        <name>Mn(2+)</name>
        <dbReference type="ChEBI" id="CHEBI:29035"/>
        <label>2</label>
    </ligand>
</feature>
<keyword evidence="6 10" id="KW-0324">Glycolysis</keyword>
<feature type="binding site" evidence="10 12">
    <location>
        <begin position="270"/>
        <end position="273"/>
    </location>
    <ligand>
        <name>substrate</name>
    </ligand>
</feature>
<dbReference type="SUPFAM" id="SSF64158">
    <property type="entry name" value="2,3-Bisphosphoglycerate-independent phosphoglycerate mutase, substrate-binding domain"/>
    <property type="match status" value="1"/>
</dbReference>
<evidence type="ECO:0000256" key="2">
    <source>
        <dbReference type="ARBA" id="ARBA00004798"/>
    </source>
</evidence>
<evidence type="ECO:0000256" key="11">
    <source>
        <dbReference type="PIRSR" id="PIRSR001492-1"/>
    </source>
</evidence>
<comment type="subunit">
    <text evidence="10">Monomer.</text>
</comment>
<evidence type="ECO:0000259" key="15">
    <source>
        <dbReference type="Pfam" id="PF06415"/>
    </source>
</evidence>
<reference evidence="16 17" key="1">
    <citation type="journal article" date="2011" name="J. Bacteriol.">
        <title>Draft genome sequence of the anoxygenic filamentous phototrophic bacterium Oscillochloris trichoides subsp. DG-6.</title>
        <authorList>
            <person name="Kuznetsov B.B."/>
            <person name="Ivanovsky R.N."/>
            <person name="Keppen O.I."/>
            <person name="Sukhacheva M.V."/>
            <person name="Bumazhkin B.K."/>
            <person name="Patutina E.O."/>
            <person name="Beletsky A.V."/>
            <person name="Mardanov A.V."/>
            <person name="Baslerov R.V."/>
            <person name="Panteleeva A.N."/>
            <person name="Kolganova T.V."/>
            <person name="Ravin N.V."/>
            <person name="Skryabin K.G."/>
        </authorList>
    </citation>
    <scope>NUCLEOTIDE SEQUENCE [LARGE SCALE GENOMIC DNA]</scope>
    <source>
        <strain evidence="16 17">DG-6</strain>
    </source>
</reference>
<evidence type="ECO:0000256" key="5">
    <source>
        <dbReference type="ARBA" id="ARBA00022723"/>
    </source>
</evidence>
<dbReference type="UniPathway" id="UPA00109">
    <property type="reaction ID" value="UER00186"/>
</dbReference>
<dbReference type="EC" id="5.4.2.12" evidence="4 10"/>
<dbReference type="InterPro" id="IPR011258">
    <property type="entry name" value="BPG-indep_PGM_N"/>
</dbReference>
<evidence type="ECO:0000256" key="9">
    <source>
        <dbReference type="ARBA" id="ARBA00071648"/>
    </source>
</evidence>
<dbReference type="STRING" id="765420.OSCT_0794"/>
<dbReference type="Pfam" id="PF01676">
    <property type="entry name" value="Metalloenzyme"/>
    <property type="match status" value="1"/>
</dbReference>
<dbReference type="SUPFAM" id="SSF53649">
    <property type="entry name" value="Alkaline phosphatase-like"/>
    <property type="match status" value="1"/>
</dbReference>
<dbReference type="GO" id="GO:0005829">
    <property type="term" value="C:cytosol"/>
    <property type="evidence" value="ECO:0007669"/>
    <property type="project" value="TreeGrafter"/>
</dbReference>
<feature type="domain" description="Metalloenzyme" evidence="14">
    <location>
        <begin position="15"/>
        <end position="535"/>
    </location>
</feature>
<feature type="domain" description="BPG-independent PGAM N-terminal" evidence="15">
    <location>
        <begin position="92"/>
        <end position="328"/>
    </location>
</feature>
<organism evidence="16 17">
    <name type="scientific">Oscillochloris trichoides DG-6</name>
    <dbReference type="NCBI Taxonomy" id="765420"/>
    <lineage>
        <taxon>Bacteria</taxon>
        <taxon>Bacillati</taxon>
        <taxon>Chloroflexota</taxon>
        <taxon>Chloroflexia</taxon>
        <taxon>Chloroflexales</taxon>
        <taxon>Chloroflexineae</taxon>
        <taxon>Oscillochloridaceae</taxon>
        <taxon>Oscillochloris</taxon>
    </lineage>
</organism>
<dbReference type="InterPro" id="IPR005995">
    <property type="entry name" value="Pgm_bpd_ind"/>
</dbReference>
<comment type="cofactor">
    <cofactor evidence="10">
        <name>Mn(2+)</name>
        <dbReference type="ChEBI" id="CHEBI:29035"/>
    </cofactor>
    <text evidence="10">Binds 2 manganese ions per subunit.</text>
</comment>
<evidence type="ECO:0000256" key="7">
    <source>
        <dbReference type="ARBA" id="ARBA00023211"/>
    </source>
</evidence>
<feature type="binding site" evidence="10 13">
    <location>
        <position position="472"/>
    </location>
    <ligand>
        <name>Mn(2+)</name>
        <dbReference type="ChEBI" id="CHEBI:29035"/>
        <label>2</label>
    </ligand>
</feature>
<sequence length="549" mass="58874">MMVDEGVCCMSTPRPVVLAIMDGWGLAEPGPGNAVHLAHTPNVDRWMAECPCTTLSASGMDVGLPEGQIGNSEVGHLNIGAGFVVYQELTRISKAISDGDFFENQVLQAALQHAQQGGGALHLMGLFGPGGVHAHEDHLHALLELARRHAFERVYLHLFLDGRDVLPRSALGFLDSLEAAIAKTGVGQVATVIGRYYAMDRDKRWERTGLAYAAMVAGQGETATSAREAIEQAYARDISDEFVLPTVIMRDGQPVATIRDGDAIIFTNFRPDRGRQLTRALMLPDIDTQITKHYAKQEQEGQKLPASIWQRGPQLQNLFFVTMTQYEEGLPVHIAFNPRPVVRPLAAVASAAGRTQFHIAETEKYPHVTFFLNGGREEPFEGEDRVLVPSPKVATYDLQPEMSAAGVKANLLAAIQSGKYDLIVVNFANPDMVGHTGSIPAVIAACETIDAAMGEVIPAIQAQGGAAIIIADHGNAEQMIDPETGGAHTAHTTNLVPCILVAAESLGLGKEQVSLRSGGRLADVTPTLLDLLGLPKDADMTGESLIVRG</sequence>
<accession>E1IBU3</accession>
<feature type="active site" description="Phosphoserine intermediate" evidence="10 11">
    <location>
        <position position="72"/>
    </location>
</feature>
<feature type="binding site" evidence="10 12">
    <location>
        <position position="364"/>
    </location>
    <ligand>
        <name>substrate</name>
    </ligand>
</feature>
<feature type="binding site" evidence="10 12">
    <location>
        <position position="133"/>
    </location>
    <ligand>
        <name>substrate</name>
    </ligand>
</feature>
<dbReference type="Gene3D" id="3.40.720.10">
    <property type="entry name" value="Alkaline Phosphatase, subunit A"/>
    <property type="match status" value="1"/>
</dbReference>
<protein>
    <recommendedName>
        <fullName evidence="9 10">2,3-bisphosphoglycerate-independent phosphoglycerate mutase</fullName>
        <shortName evidence="10">BPG-independent PGAM</shortName>
        <shortName evidence="10">Phosphoglyceromutase</shortName>
        <shortName evidence="10">iPGM</shortName>
        <ecNumber evidence="4 10">5.4.2.12</ecNumber>
    </recommendedName>
</protein>
<keyword evidence="17" id="KW-1185">Reference proteome</keyword>
<comment type="function">
    <text evidence="10">Catalyzes the interconversion of 2-phosphoglycerate and 3-phosphoglycerate.</text>
</comment>
<dbReference type="PANTHER" id="PTHR31637">
    <property type="entry name" value="2,3-BISPHOSPHOGLYCERATE-INDEPENDENT PHOSPHOGLYCERATE MUTASE"/>
    <property type="match status" value="1"/>
</dbReference>
<evidence type="ECO:0000259" key="14">
    <source>
        <dbReference type="Pfam" id="PF01676"/>
    </source>
</evidence>
<dbReference type="PANTHER" id="PTHR31637:SF0">
    <property type="entry name" value="2,3-BISPHOSPHOGLYCERATE-INDEPENDENT PHOSPHOGLYCERATE MUTASE"/>
    <property type="match status" value="1"/>
</dbReference>
<keyword evidence="5 10" id="KW-0479">Metal-binding</keyword>
<evidence type="ECO:0000313" key="17">
    <source>
        <dbReference type="Proteomes" id="UP000054010"/>
    </source>
</evidence>
<gene>
    <name evidence="10" type="primary">gpmI</name>
    <name evidence="16" type="ORF">OSCT_0794</name>
</gene>
<name>E1IBU3_9CHLR</name>
<evidence type="ECO:0000256" key="1">
    <source>
        <dbReference type="ARBA" id="ARBA00000370"/>
    </source>
</evidence>
<evidence type="ECO:0000256" key="6">
    <source>
        <dbReference type="ARBA" id="ARBA00023152"/>
    </source>
</evidence>
<dbReference type="FunFam" id="3.40.1450.10:FF:000001">
    <property type="entry name" value="2,3-bisphosphoglycerate-independent phosphoglycerate mutase"/>
    <property type="match status" value="1"/>
</dbReference>
<dbReference type="eggNOG" id="COG0696">
    <property type="taxonomic scope" value="Bacteria"/>
</dbReference>
<dbReference type="HAMAP" id="MF_01038">
    <property type="entry name" value="GpmI"/>
    <property type="match status" value="1"/>
</dbReference>
<proteinExistence type="inferred from homology"/>
<evidence type="ECO:0000256" key="4">
    <source>
        <dbReference type="ARBA" id="ARBA00012026"/>
    </source>
</evidence>
<dbReference type="Gene3D" id="3.40.1450.10">
    <property type="entry name" value="BPG-independent phosphoglycerate mutase, domain B"/>
    <property type="match status" value="1"/>
</dbReference>
<comment type="similarity">
    <text evidence="3 10">Belongs to the BPG-independent phosphoglycerate mutase family.</text>
</comment>
<dbReference type="GO" id="GO:0006007">
    <property type="term" value="P:glucose catabolic process"/>
    <property type="evidence" value="ECO:0007669"/>
    <property type="project" value="InterPro"/>
</dbReference>
<keyword evidence="8 10" id="KW-0413">Isomerase</keyword>
<keyword evidence="7 10" id="KW-0464">Manganese</keyword>
<evidence type="ECO:0000256" key="12">
    <source>
        <dbReference type="PIRSR" id="PIRSR001492-2"/>
    </source>
</evidence>
<dbReference type="InterPro" id="IPR017850">
    <property type="entry name" value="Alkaline_phosphatase_core_sf"/>
</dbReference>
<dbReference type="InterPro" id="IPR006124">
    <property type="entry name" value="Metalloenzyme"/>
</dbReference>
<dbReference type="GO" id="GO:0030145">
    <property type="term" value="F:manganese ion binding"/>
    <property type="evidence" value="ECO:0007669"/>
    <property type="project" value="UniProtKB-UniRule"/>
</dbReference>
<feature type="binding site" evidence="10 13">
    <location>
        <position position="22"/>
    </location>
    <ligand>
        <name>Mn(2+)</name>
        <dbReference type="ChEBI" id="CHEBI:29035"/>
        <label>2</label>
    </ligand>
</feature>
<dbReference type="AlphaFoldDB" id="E1IBU3"/>
<dbReference type="Pfam" id="PF06415">
    <property type="entry name" value="iPGM_N"/>
    <property type="match status" value="1"/>
</dbReference>
<feature type="binding site" evidence="10 12">
    <location>
        <position position="201"/>
    </location>
    <ligand>
        <name>substrate</name>
    </ligand>
</feature>
<feature type="binding site" evidence="10 12">
    <location>
        <begin position="163"/>
        <end position="164"/>
    </location>
    <ligand>
        <name>substrate</name>
    </ligand>
</feature>
<evidence type="ECO:0000256" key="10">
    <source>
        <dbReference type="HAMAP-Rule" id="MF_01038"/>
    </source>
</evidence>
<evidence type="ECO:0000256" key="13">
    <source>
        <dbReference type="PIRSR" id="PIRSR001492-3"/>
    </source>
</evidence>
<feature type="binding site" evidence="10 13">
    <location>
        <position position="72"/>
    </location>
    <ligand>
        <name>Mn(2+)</name>
        <dbReference type="ChEBI" id="CHEBI:29035"/>
        <label>2</label>
    </ligand>
</feature>
<dbReference type="CDD" id="cd16010">
    <property type="entry name" value="iPGM"/>
    <property type="match status" value="1"/>
</dbReference>
<comment type="pathway">
    <text evidence="2 10">Carbohydrate degradation; glycolysis; pyruvate from D-glyceraldehyde 3-phosphate: step 3/5.</text>
</comment>
<dbReference type="PIRSF" id="PIRSF001492">
    <property type="entry name" value="IPGAM"/>
    <property type="match status" value="1"/>
</dbReference>
<dbReference type="HOGENOM" id="CLU_026099_2_0_0"/>
<dbReference type="InterPro" id="IPR036646">
    <property type="entry name" value="PGAM_B_sf"/>
</dbReference>
<comment type="caution">
    <text evidence="16">The sequence shown here is derived from an EMBL/GenBank/DDBJ whole genome shotgun (WGS) entry which is preliminary data.</text>
</comment>
<feature type="binding site" evidence="10 13">
    <location>
        <position position="431"/>
    </location>
    <ligand>
        <name>Mn(2+)</name>
        <dbReference type="ChEBI" id="CHEBI:29035"/>
        <label>1</label>
    </ligand>
</feature>
<evidence type="ECO:0000256" key="3">
    <source>
        <dbReference type="ARBA" id="ARBA00008819"/>
    </source>
</evidence>
<feature type="binding site" evidence="10 13">
    <location>
        <position position="435"/>
    </location>
    <ligand>
        <name>Mn(2+)</name>
        <dbReference type="ChEBI" id="CHEBI:29035"/>
        <label>1</label>
    </ligand>
</feature>
<dbReference type="GO" id="GO:0004619">
    <property type="term" value="F:phosphoglycerate mutase activity"/>
    <property type="evidence" value="ECO:0007669"/>
    <property type="project" value="UniProtKB-UniRule"/>
</dbReference>
<dbReference type="Proteomes" id="UP000054010">
    <property type="component" value="Unassembled WGS sequence"/>
</dbReference>
<evidence type="ECO:0000313" key="16">
    <source>
        <dbReference type="EMBL" id="EFO81323.1"/>
    </source>
</evidence>
<dbReference type="NCBIfam" id="TIGR01307">
    <property type="entry name" value="pgm_bpd_ind"/>
    <property type="match status" value="1"/>
</dbReference>